<keyword evidence="5" id="KW-1185">Reference proteome</keyword>
<dbReference type="InterPro" id="IPR039429">
    <property type="entry name" value="SHMT-like_dom"/>
</dbReference>
<keyword evidence="2" id="KW-0663">Pyridoxal phosphate</keyword>
<organism evidence="4 5">
    <name type="scientific">Endozoicomonas euniceicola</name>
    <dbReference type="NCBI Taxonomy" id="1234143"/>
    <lineage>
        <taxon>Bacteria</taxon>
        <taxon>Pseudomonadati</taxon>
        <taxon>Pseudomonadota</taxon>
        <taxon>Gammaproteobacteria</taxon>
        <taxon>Oceanospirillales</taxon>
        <taxon>Endozoicomonadaceae</taxon>
        <taxon>Endozoicomonas</taxon>
    </lineage>
</organism>
<evidence type="ECO:0000256" key="1">
    <source>
        <dbReference type="ARBA" id="ARBA00001933"/>
    </source>
</evidence>
<dbReference type="InterPro" id="IPR015424">
    <property type="entry name" value="PyrdxlP-dep_Trfase"/>
</dbReference>
<protein>
    <submittedName>
        <fullName evidence="4">Aminotransferase class V-fold PLP-dependent enzyme</fullName>
    </submittedName>
</protein>
<dbReference type="InterPro" id="IPR015422">
    <property type="entry name" value="PyrdxlP-dep_Trfase_small"/>
</dbReference>
<dbReference type="SUPFAM" id="SSF53383">
    <property type="entry name" value="PLP-dependent transferases"/>
    <property type="match status" value="1"/>
</dbReference>
<dbReference type="GO" id="GO:0008483">
    <property type="term" value="F:transaminase activity"/>
    <property type="evidence" value="ECO:0007669"/>
    <property type="project" value="UniProtKB-KW"/>
</dbReference>
<dbReference type="PANTHER" id="PTHR11680:SF35">
    <property type="entry name" value="SERINE HYDROXYMETHYLTRANSFERASE 1"/>
    <property type="match status" value="1"/>
</dbReference>
<evidence type="ECO:0000313" key="4">
    <source>
        <dbReference type="EMBL" id="UYM14634.1"/>
    </source>
</evidence>
<gene>
    <name evidence="4" type="ORF">NX720_17285</name>
</gene>
<feature type="domain" description="Serine hydroxymethyltransferase-like" evidence="3">
    <location>
        <begin position="39"/>
        <end position="397"/>
    </location>
</feature>
<dbReference type="EMBL" id="CP103300">
    <property type="protein sequence ID" value="UYM14634.1"/>
    <property type="molecule type" value="Genomic_DNA"/>
</dbReference>
<dbReference type="RefSeq" id="WP_262596224.1">
    <property type="nucleotide sequence ID" value="NZ_CP103300.1"/>
</dbReference>
<keyword evidence="4" id="KW-0032">Aminotransferase</keyword>
<dbReference type="Pfam" id="PF00464">
    <property type="entry name" value="SHMT"/>
    <property type="match status" value="1"/>
</dbReference>
<dbReference type="Proteomes" id="UP001163255">
    <property type="component" value="Chromosome"/>
</dbReference>
<keyword evidence="4" id="KW-0808">Transferase</keyword>
<comment type="cofactor">
    <cofactor evidence="1">
        <name>pyridoxal 5'-phosphate</name>
        <dbReference type="ChEBI" id="CHEBI:597326"/>
    </cofactor>
</comment>
<accession>A0ABY6GQF8</accession>
<evidence type="ECO:0000256" key="2">
    <source>
        <dbReference type="ARBA" id="ARBA00022898"/>
    </source>
</evidence>
<dbReference type="InterPro" id="IPR015421">
    <property type="entry name" value="PyrdxlP-dep_Trfase_major"/>
</dbReference>
<name>A0ABY6GQF8_9GAMM</name>
<dbReference type="Gene3D" id="3.90.1150.10">
    <property type="entry name" value="Aspartate Aminotransferase, domain 1"/>
    <property type="match status" value="1"/>
</dbReference>
<proteinExistence type="predicted"/>
<evidence type="ECO:0000259" key="3">
    <source>
        <dbReference type="Pfam" id="PF00464"/>
    </source>
</evidence>
<reference evidence="4" key="1">
    <citation type="submission" date="2022-10" db="EMBL/GenBank/DDBJ databases">
        <title>Completed Genome Sequence of two octocoral isolated bacterium, Endozoicomonas euniceicola EF212T and Endozoicomonas gorgoniicola PS125T.</title>
        <authorList>
            <person name="Chiou Y.-J."/>
            <person name="Chen Y.-H."/>
        </authorList>
    </citation>
    <scope>NUCLEOTIDE SEQUENCE</scope>
    <source>
        <strain evidence="4">EF212</strain>
    </source>
</reference>
<dbReference type="PANTHER" id="PTHR11680">
    <property type="entry name" value="SERINE HYDROXYMETHYLTRANSFERASE"/>
    <property type="match status" value="1"/>
</dbReference>
<sequence>MQHDHGLIDTARDQFVCKMDYAQRLAMLKSLASGNDQWRSSCINLVASETRMSPNAQAVLASGLCMRTAGGYIGQDNRFFMASHNIDTLESCLFATLTRLFSCNQVEWRISGGTQACQVVYASLCQPRDTIIAVAEGMGGDSSNSLLSMPGYLGLTVIPVPFEKDGLTIDLAALRKLIRIHRPALVSLGFSVSLFYPPLKEIKKYCRESNALLYYDAAHELGLIAGKQLPNPFDQGADVVSGSTGKSFSGPHGGLILWNDNERVQALKQRAFPGFVGTYQLNRMVALCFAACELDAFGVSFMSAVVANARELARLLAGYGLLVHGRSKGFSETNQLLLYPPAGISSHEMAKKLEAINIICNPVVVPGKNAKALRLSTTEITRQGMSAKEMQLIARLIEALYFNRKPASLLAKQTSQLVAGFQDIKYC</sequence>
<evidence type="ECO:0000313" key="5">
    <source>
        <dbReference type="Proteomes" id="UP001163255"/>
    </source>
</evidence>
<dbReference type="InterPro" id="IPR049943">
    <property type="entry name" value="Ser_HO-MeTrfase-like"/>
</dbReference>
<dbReference type="Gene3D" id="3.40.640.10">
    <property type="entry name" value="Type I PLP-dependent aspartate aminotransferase-like (Major domain)"/>
    <property type="match status" value="1"/>
</dbReference>